<accession>A0A378QW89</accession>
<name>A0A378QW89_9GAMM</name>
<evidence type="ECO:0000313" key="2">
    <source>
        <dbReference type="Proteomes" id="UP000254065"/>
    </source>
</evidence>
<protein>
    <submittedName>
        <fullName evidence="1">Phage-associated protein, BcepMu gp16 family</fullName>
    </submittedName>
</protein>
<evidence type="ECO:0000313" key="1">
    <source>
        <dbReference type="EMBL" id="STZ07185.1"/>
    </source>
</evidence>
<dbReference type="EMBL" id="UGQB01000004">
    <property type="protein sequence ID" value="STZ07185.1"/>
    <property type="molecule type" value="Genomic_DNA"/>
</dbReference>
<organism evidence="1 2">
    <name type="scientific">Moraxella caprae</name>
    <dbReference type="NCBI Taxonomy" id="90240"/>
    <lineage>
        <taxon>Bacteria</taxon>
        <taxon>Pseudomonadati</taxon>
        <taxon>Pseudomonadota</taxon>
        <taxon>Gammaproteobacteria</taxon>
        <taxon>Moraxellales</taxon>
        <taxon>Moraxellaceae</taxon>
        <taxon>Moraxella</taxon>
    </lineage>
</organism>
<gene>
    <name evidence="1" type="ORF">NCTC12877_00140</name>
</gene>
<dbReference type="OrthoDB" id="5679056at2"/>
<dbReference type="NCBIfam" id="TIGR04111">
    <property type="entry name" value="BcepMu_gp16"/>
    <property type="match status" value="1"/>
</dbReference>
<proteinExistence type="predicted"/>
<keyword evidence="2" id="KW-1185">Reference proteome</keyword>
<sequence>MKALKTAEQVKAEYRAKGIPLSRVAEEKGWRPQDIYKVLNGQSRGHYGIGHEIAVYFGLKHSADDLL</sequence>
<dbReference type="RefSeq" id="WP_029103234.1">
    <property type="nucleotide sequence ID" value="NZ_UGQB01000004.1"/>
</dbReference>
<dbReference type="InterPro" id="IPR026365">
    <property type="entry name" value="BcepMu_gp16"/>
</dbReference>
<dbReference type="AlphaFoldDB" id="A0A378QW89"/>
<dbReference type="Proteomes" id="UP000254065">
    <property type="component" value="Unassembled WGS sequence"/>
</dbReference>
<dbReference type="STRING" id="1122244.GCA_000426885_01736"/>
<reference evidence="1 2" key="1">
    <citation type="submission" date="2018-06" db="EMBL/GenBank/DDBJ databases">
        <authorList>
            <consortium name="Pathogen Informatics"/>
            <person name="Doyle S."/>
        </authorList>
    </citation>
    <scope>NUCLEOTIDE SEQUENCE [LARGE SCALE GENOMIC DNA]</scope>
    <source>
        <strain evidence="1 2">NCTC12877</strain>
    </source>
</reference>